<evidence type="ECO:0000313" key="3">
    <source>
        <dbReference type="Proteomes" id="UP000299102"/>
    </source>
</evidence>
<feature type="region of interest" description="Disordered" evidence="1">
    <location>
        <begin position="101"/>
        <end position="126"/>
    </location>
</feature>
<evidence type="ECO:0000313" key="2">
    <source>
        <dbReference type="EMBL" id="GBP86366.1"/>
    </source>
</evidence>
<protein>
    <submittedName>
        <fullName evidence="2">Uncharacterized protein</fullName>
    </submittedName>
</protein>
<name>A0A4C1ZCR0_EUMVA</name>
<sequence length="126" mass="13854">MEEKNRCIDQCRRSVFRACRVSNGASASRVPLALSVAPMPIQHCTIQSLAVRRVMSSNICYVISPFVKQKQFINYEIPTADPSPPPPHGINLQFNLALKGGPVSRPRAPGVTTHPDPSAYINERDA</sequence>
<organism evidence="2 3">
    <name type="scientific">Eumeta variegata</name>
    <name type="common">Bagworm moth</name>
    <name type="synonym">Eumeta japonica</name>
    <dbReference type="NCBI Taxonomy" id="151549"/>
    <lineage>
        <taxon>Eukaryota</taxon>
        <taxon>Metazoa</taxon>
        <taxon>Ecdysozoa</taxon>
        <taxon>Arthropoda</taxon>
        <taxon>Hexapoda</taxon>
        <taxon>Insecta</taxon>
        <taxon>Pterygota</taxon>
        <taxon>Neoptera</taxon>
        <taxon>Endopterygota</taxon>
        <taxon>Lepidoptera</taxon>
        <taxon>Glossata</taxon>
        <taxon>Ditrysia</taxon>
        <taxon>Tineoidea</taxon>
        <taxon>Psychidae</taxon>
        <taxon>Oiketicinae</taxon>
        <taxon>Eumeta</taxon>
    </lineage>
</organism>
<comment type="caution">
    <text evidence="2">The sequence shown here is derived from an EMBL/GenBank/DDBJ whole genome shotgun (WGS) entry which is preliminary data.</text>
</comment>
<dbReference type="AlphaFoldDB" id="A0A4C1ZCR0"/>
<proteinExistence type="predicted"/>
<dbReference type="EMBL" id="BGZK01001790">
    <property type="protein sequence ID" value="GBP86366.1"/>
    <property type="molecule type" value="Genomic_DNA"/>
</dbReference>
<accession>A0A4C1ZCR0</accession>
<evidence type="ECO:0000256" key="1">
    <source>
        <dbReference type="SAM" id="MobiDB-lite"/>
    </source>
</evidence>
<keyword evidence="3" id="KW-1185">Reference proteome</keyword>
<reference evidence="2 3" key="1">
    <citation type="journal article" date="2019" name="Commun. Biol.">
        <title>The bagworm genome reveals a unique fibroin gene that provides high tensile strength.</title>
        <authorList>
            <person name="Kono N."/>
            <person name="Nakamura H."/>
            <person name="Ohtoshi R."/>
            <person name="Tomita M."/>
            <person name="Numata K."/>
            <person name="Arakawa K."/>
        </authorList>
    </citation>
    <scope>NUCLEOTIDE SEQUENCE [LARGE SCALE GENOMIC DNA]</scope>
</reference>
<gene>
    <name evidence="2" type="ORF">EVAR_62728_1</name>
</gene>
<dbReference type="Proteomes" id="UP000299102">
    <property type="component" value="Unassembled WGS sequence"/>
</dbReference>